<dbReference type="AlphaFoldDB" id="A0A223SA21"/>
<evidence type="ECO:0000256" key="1">
    <source>
        <dbReference type="ARBA" id="ARBA00001964"/>
    </source>
</evidence>
<evidence type="ECO:0000313" key="7">
    <source>
        <dbReference type="EMBL" id="ASU84953.1"/>
    </source>
</evidence>
<dbReference type="InterPro" id="IPR001017">
    <property type="entry name" value="DH_E1"/>
</dbReference>
<accession>A0A223SA21</accession>
<keyword evidence="2 4" id="KW-0560">Oxidoreductase</keyword>
<name>A0A223SA21_9ACTN</name>
<dbReference type="Gene3D" id="3.40.50.970">
    <property type="match status" value="1"/>
</dbReference>
<evidence type="ECO:0000313" key="8">
    <source>
        <dbReference type="Proteomes" id="UP000215005"/>
    </source>
</evidence>
<keyword evidence="3 4" id="KW-0786">Thiamine pyrophosphate</keyword>
<keyword evidence="7" id="KW-0670">Pyruvate</keyword>
<dbReference type="GO" id="GO:0003863">
    <property type="term" value="F:branched-chain 2-oxo acid dehydrogenase activity"/>
    <property type="evidence" value="ECO:0007669"/>
    <property type="project" value="UniProtKB-EC"/>
</dbReference>
<dbReference type="EC" id="1.2.4.4" evidence="4"/>
<dbReference type="GO" id="GO:0000287">
    <property type="term" value="F:magnesium ion binding"/>
    <property type="evidence" value="ECO:0007669"/>
    <property type="project" value="UniProtKB-ARBA"/>
</dbReference>
<evidence type="ECO:0000256" key="4">
    <source>
        <dbReference type="RuleBase" id="RU365014"/>
    </source>
</evidence>
<reference evidence="7 8" key="1">
    <citation type="submission" date="2017-08" db="EMBL/GenBank/DDBJ databases">
        <title>The complete genome sequence of Nocardiopsis gilva YIM 90087.</title>
        <authorList>
            <person name="Yin M."/>
            <person name="Tang S."/>
        </authorList>
    </citation>
    <scope>NUCLEOTIDE SEQUENCE [LARGE SCALE GENOMIC DNA]</scope>
    <source>
        <strain evidence="7 8">YIM 90087</strain>
    </source>
</reference>
<comment type="cofactor">
    <cofactor evidence="1 4">
        <name>thiamine diphosphate</name>
        <dbReference type="ChEBI" id="CHEBI:58937"/>
    </cofactor>
</comment>
<comment type="similarity">
    <text evidence="4">Belongs to the BCKDHA family.</text>
</comment>
<organism evidence="7 8">
    <name type="scientific">Nocardiopsis gilva YIM 90087</name>
    <dbReference type="NCBI Taxonomy" id="1235441"/>
    <lineage>
        <taxon>Bacteria</taxon>
        <taxon>Bacillati</taxon>
        <taxon>Actinomycetota</taxon>
        <taxon>Actinomycetes</taxon>
        <taxon>Streptosporangiales</taxon>
        <taxon>Nocardiopsidaceae</taxon>
        <taxon>Nocardiopsis</taxon>
    </lineage>
</organism>
<dbReference type="EMBL" id="CP022753">
    <property type="protein sequence ID" value="ASU84953.1"/>
    <property type="molecule type" value="Genomic_DNA"/>
</dbReference>
<dbReference type="SUPFAM" id="SSF52518">
    <property type="entry name" value="Thiamin diphosphate-binding fold (THDP-binding)"/>
    <property type="match status" value="1"/>
</dbReference>
<evidence type="ECO:0000259" key="6">
    <source>
        <dbReference type="Pfam" id="PF00676"/>
    </source>
</evidence>
<dbReference type="PANTHER" id="PTHR43380">
    <property type="entry name" value="2-OXOISOVALERATE DEHYDROGENASE SUBUNIT ALPHA, MITOCHONDRIAL"/>
    <property type="match status" value="1"/>
</dbReference>
<dbReference type="KEGG" id="ngv:CDO52_21085"/>
<dbReference type="CDD" id="cd02000">
    <property type="entry name" value="TPP_E1_PDC_ADC_BCADC"/>
    <property type="match status" value="1"/>
</dbReference>
<dbReference type="InterPro" id="IPR050771">
    <property type="entry name" value="Alpha-ketoacid_DH_E1_comp"/>
</dbReference>
<evidence type="ECO:0000256" key="3">
    <source>
        <dbReference type="ARBA" id="ARBA00023052"/>
    </source>
</evidence>
<feature type="domain" description="Dehydrogenase E1 component" evidence="6">
    <location>
        <begin position="29"/>
        <end position="341"/>
    </location>
</feature>
<dbReference type="Pfam" id="PF00676">
    <property type="entry name" value="E1_dh"/>
    <property type="match status" value="1"/>
</dbReference>
<comment type="function">
    <text evidence="4">The branched-chain alpha-keto dehydrogenase complex catalyzes the overall conversion of alpha-keto acids to acyl-CoA and CO(2). It contains multiple copies of three enzymatic components: branched-chain alpha-keto acid decarboxylase (E1), lipoamide acyltransferase (E2) and lipoamide dehydrogenase (E3).</text>
</comment>
<evidence type="ECO:0000256" key="5">
    <source>
        <dbReference type="SAM" id="MobiDB-lite"/>
    </source>
</evidence>
<dbReference type="PANTHER" id="PTHR43380:SF1">
    <property type="entry name" value="2-OXOISOVALERATE DEHYDROGENASE SUBUNIT ALPHA, MITOCHONDRIAL"/>
    <property type="match status" value="1"/>
</dbReference>
<feature type="compositionally biased region" description="Basic and acidic residues" evidence="5">
    <location>
        <begin position="142"/>
        <end position="169"/>
    </location>
</feature>
<dbReference type="OrthoDB" id="9766715at2"/>
<evidence type="ECO:0000256" key="2">
    <source>
        <dbReference type="ARBA" id="ARBA00023002"/>
    </source>
</evidence>
<gene>
    <name evidence="7" type="ORF">CDO52_21085</name>
</gene>
<comment type="catalytic activity">
    <reaction evidence="4">
        <text>N(6)-[(R)-lipoyl]-L-lysyl-[protein] + 3-methyl-2-oxobutanoate + H(+) = N(6)-[(R)-S(8)-2-methylpropanoyldihydrolipoyl]-L-lysyl-[protein] + CO2</text>
        <dbReference type="Rhea" id="RHEA:13457"/>
        <dbReference type="Rhea" id="RHEA-COMP:10474"/>
        <dbReference type="Rhea" id="RHEA-COMP:10497"/>
        <dbReference type="ChEBI" id="CHEBI:11851"/>
        <dbReference type="ChEBI" id="CHEBI:15378"/>
        <dbReference type="ChEBI" id="CHEBI:16526"/>
        <dbReference type="ChEBI" id="CHEBI:83099"/>
        <dbReference type="ChEBI" id="CHEBI:83142"/>
        <dbReference type="EC" id="1.2.4.4"/>
    </reaction>
</comment>
<dbReference type="GO" id="GO:0009083">
    <property type="term" value="P:branched-chain amino acid catabolic process"/>
    <property type="evidence" value="ECO:0007669"/>
    <property type="project" value="TreeGrafter"/>
</dbReference>
<sequence length="383" mass="41765">MQTHESPTADTPAAVVDDLPPEVSRSLYRDMLTARLLDTEAIALQRQGVFPAYVSLRGQEAAQVGSAAALDRELDFAFPTYREMAVALTLGVDMVGYMASHRALWHGGLYDPVKSRLSSFNAVVGGPVPHAVGWALGEQLGERHRREDDRPNGAADREPPQAHGDRRQSEGGVRARKGYGCAISYFGDGASSEGDIHEAMNFAGVFHAPVVFFCQNNRWALSVPNERQIAGGSVAARAAGYGMPGVTVDGNDVAAVYTATRAALERARSGAGPTLIEALTYRVEPHSTSDDPTRYRDRDDELAWRDLDPLPRLRTRLEEGGHADAAFFERTEADARAEAERIRDGVSTAPAPSGADLFTHVFREPTEELARQQRVWREEVAEL</sequence>
<keyword evidence="8" id="KW-1185">Reference proteome</keyword>
<feature type="region of interest" description="Disordered" evidence="5">
    <location>
        <begin position="142"/>
        <end position="173"/>
    </location>
</feature>
<protein>
    <recommendedName>
        <fullName evidence="4">2-oxoisovalerate dehydrogenase subunit alpha</fullName>
        <ecNumber evidence="4">1.2.4.4</ecNumber>
    </recommendedName>
    <alternativeName>
        <fullName evidence="4">Branched-chain alpha-keto acid dehydrogenase E1 component alpha chain</fullName>
    </alternativeName>
</protein>
<proteinExistence type="inferred from homology"/>
<dbReference type="InterPro" id="IPR029061">
    <property type="entry name" value="THDP-binding"/>
</dbReference>
<dbReference type="Proteomes" id="UP000215005">
    <property type="component" value="Chromosome"/>
</dbReference>
<dbReference type="RefSeq" id="WP_017619712.1">
    <property type="nucleotide sequence ID" value="NZ_ANBG01000261.1"/>
</dbReference>